<dbReference type="PANTHER" id="PTHR42901">
    <property type="entry name" value="ALCOHOL DEHYDROGENASE"/>
    <property type="match status" value="1"/>
</dbReference>
<sequence length="243" mass="25614">MMSLMDLQGKTAVITGAGKGIGLAIAELLAKEGVNLGLISRTASDLESLKASLSGEHGIRVAVAAADVSKREEAESAVSALKAELGTIDMLINNAGIASFGTVLEMDPAQWEQIIQVNLMGTYYMSRAVLPDMVGQNSGSIINISSTAGEKGFATGSAYCASKFAVMGLTESLLQEVRKNNIRVVALTPSTVNTALARDNNLKIGDEDRMMQPEDVAELALATLKLPQRVFVKSAGIWTTNPQ</sequence>
<reference evidence="5 6" key="1">
    <citation type="submission" date="2020-08" db="EMBL/GenBank/DDBJ databases">
        <title>Genomic Encyclopedia of Type Strains, Phase III (KMG-III): the genomes of soil and plant-associated and newly described type strains.</title>
        <authorList>
            <person name="Whitman W."/>
        </authorList>
    </citation>
    <scope>NUCLEOTIDE SEQUENCE [LARGE SCALE GENOMIC DNA]</scope>
    <source>
        <strain evidence="5 6">CECT 5831</strain>
    </source>
</reference>
<evidence type="ECO:0000313" key="6">
    <source>
        <dbReference type="Proteomes" id="UP000517523"/>
    </source>
</evidence>
<dbReference type="Proteomes" id="UP000517523">
    <property type="component" value="Unassembled WGS sequence"/>
</dbReference>
<evidence type="ECO:0000313" key="5">
    <source>
        <dbReference type="EMBL" id="MBB3127237.1"/>
    </source>
</evidence>
<evidence type="ECO:0000259" key="4">
    <source>
        <dbReference type="SMART" id="SM00822"/>
    </source>
</evidence>
<name>A0A839TR76_9BACL</name>
<dbReference type="PRINTS" id="PR00080">
    <property type="entry name" value="SDRFAMILY"/>
</dbReference>
<dbReference type="PIRSF" id="PIRSF000126">
    <property type="entry name" value="11-beta-HSD1"/>
    <property type="match status" value="1"/>
</dbReference>
<dbReference type="CDD" id="cd05233">
    <property type="entry name" value="SDR_c"/>
    <property type="match status" value="1"/>
</dbReference>
<organism evidence="5 6">
    <name type="scientific">Paenibacillus rhizosphaerae</name>
    <dbReference type="NCBI Taxonomy" id="297318"/>
    <lineage>
        <taxon>Bacteria</taxon>
        <taxon>Bacillati</taxon>
        <taxon>Bacillota</taxon>
        <taxon>Bacilli</taxon>
        <taxon>Bacillales</taxon>
        <taxon>Paenibacillaceae</taxon>
        <taxon>Paenibacillus</taxon>
    </lineage>
</organism>
<dbReference type="InterPro" id="IPR057326">
    <property type="entry name" value="KR_dom"/>
</dbReference>
<dbReference type="NCBIfam" id="NF005806">
    <property type="entry name" value="PRK07666.1"/>
    <property type="match status" value="1"/>
</dbReference>
<dbReference type="InterPro" id="IPR002347">
    <property type="entry name" value="SDR_fam"/>
</dbReference>
<comment type="similarity">
    <text evidence="1 3">Belongs to the short-chain dehydrogenases/reductases (SDR) family.</text>
</comment>
<dbReference type="Gene3D" id="3.40.50.720">
    <property type="entry name" value="NAD(P)-binding Rossmann-like Domain"/>
    <property type="match status" value="1"/>
</dbReference>
<proteinExistence type="inferred from homology"/>
<dbReference type="PANTHER" id="PTHR42901:SF1">
    <property type="entry name" value="ALCOHOL DEHYDROGENASE"/>
    <property type="match status" value="1"/>
</dbReference>
<evidence type="ECO:0000256" key="1">
    <source>
        <dbReference type="ARBA" id="ARBA00006484"/>
    </source>
</evidence>
<dbReference type="AlphaFoldDB" id="A0A839TR76"/>
<gene>
    <name evidence="5" type="ORF">FHS19_001891</name>
</gene>
<comment type="caution">
    <text evidence="5">The sequence shown here is derived from an EMBL/GenBank/DDBJ whole genome shotgun (WGS) entry which is preliminary data.</text>
</comment>
<dbReference type="SMART" id="SM00822">
    <property type="entry name" value="PKS_KR"/>
    <property type="match status" value="1"/>
</dbReference>
<dbReference type="EMBL" id="JACHXJ010000002">
    <property type="protein sequence ID" value="MBB3127237.1"/>
    <property type="molecule type" value="Genomic_DNA"/>
</dbReference>
<accession>A0A839TR76</accession>
<evidence type="ECO:0000256" key="2">
    <source>
        <dbReference type="ARBA" id="ARBA00023002"/>
    </source>
</evidence>
<dbReference type="PRINTS" id="PR00081">
    <property type="entry name" value="GDHRDH"/>
</dbReference>
<dbReference type="InterPro" id="IPR036291">
    <property type="entry name" value="NAD(P)-bd_dom_sf"/>
</dbReference>
<feature type="domain" description="Ketoreductase" evidence="4">
    <location>
        <begin position="10"/>
        <end position="190"/>
    </location>
</feature>
<dbReference type="GO" id="GO:0004316">
    <property type="term" value="F:3-oxoacyl-[acyl-carrier-protein] reductase (NADPH) activity"/>
    <property type="evidence" value="ECO:0007669"/>
    <property type="project" value="UniProtKB-EC"/>
</dbReference>
<dbReference type="Pfam" id="PF00106">
    <property type="entry name" value="adh_short"/>
    <property type="match status" value="1"/>
</dbReference>
<protein>
    <submittedName>
        <fullName evidence="5">3-oxoacyl-[acyl-carrier protein] reductase</fullName>
        <ecNumber evidence="5">1.1.1.100</ecNumber>
    </submittedName>
</protein>
<dbReference type="FunFam" id="3.40.50.720:FF:000047">
    <property type="entry name" value="NADP-dependent L-serine/L-allo-threonine dehydrogenase"/>
    <property type="match status" value="1"/>
</dbReference>
<dbReference type="EC" id="1.1.1.100" evidence="5"/>
<dbReference type="SUPFAM" id="SSF51735">
    <property type="entry name" value="NAD(P)-binding Rossmann-fold domains"/>
    <property type="match status" value="1"/>
</dbReference>
<keyword evidence="2 5" id="KW-0560">Oxidoreductase</keyword>
<evidence type="ECO:0000256" key="3">
    <source>
        <dbReference type="RuleBase" id="RU000363"/>
    </source>
</evidence>